<dbReference type="PANTHER" id="PTHR23500">
    <property type="entry name" value="SOLUTE CARRIER FAMILY 2, FACILITATED GLUCOSE TRANSPORTER"/>
    <property type="match status" value="1"/>
</dbReference>
<dbReference type="AlphaFoldDB" id="A0A9Q0HEX4"/>
<comment type="caution">
    <text evidence="11">The sequence shown here is derived from an EMBL/GenBank/DDBJ whole genome shotgun (WGS) entry which is preliminary data.</text>
</comment>
<comment type="subcellular location">
    <subcellularLocation>
        <location evidence="1">Membrane</location>
        <topology evidence="1">Multi-pass membrane protein</topology>
    </subcellularLocation>
</comment>
<feature type="transmembrane region" description="Helical" evidence="9">
    <location>
        <begin position="104"/>
        <end position="129"/>
    </location>
</feature>
<evidence type="ECO:0000256" key="6">
    <source>
        <dbReference type="ARBA" id="ARBA00022847"/>
    </source>
</evidence>
<feature type="transmembrane region" description="Helical" evidence="9">
    <location>
        <begin position="262"/>
        <end position="289"/>
    </location>
</feature>
<name>A0A9Q0HEX4_9MAGN</name>
<dbReference type="InterPro" id="IPR005829">
    <property type="entry name" value="Sugar_transporter_CS"/>
</dbReference>
<feature type="transmembrane region" description="Helical" evidence="9">
    <location>
        <begin position="33"/>
        <end position="55"/>
    </location>
</feature>
<reference evidence="11" key="1">
    <citation type="journal article" date="2023" name="Plant J.">
        <title>The genome of the king protea, Protea cynaroides.</title>
        <authorList>
            <person name="Chang J."/>
            <person name="Duong T.A."/>
            <person name="Schoeman C."/>
            <person name="Ma X."/>
            <person name="Roodt D."/>
            <person name="Barker N."/>
            <person name="Li Z."/>
            <person name="Van de Peer Y."/>
            <person name="Mizrachi E."/>
        </authorList>
    </citation>
    <scope>NUCLEOTIDE SEQUENCE</scope>
    <source>
        <tissue evidence="11">Young leaves</tissue>
    </source>
</reference>
<dbReference type="PROSITE" id="PS00216">
    <property type="entry name" value="SUGAR_TRANSPORT_1"/>
    <property type="match status" value="1"/>
</dbReference>
<dbReference type="Gene3D" id="1.20.1250.20">
    <property type="entry name" value="MFS general substrate transporter like domains"/>
    <property type="match status" value="1"/>
</dbReference>
<dbReference type="SUPFAM" id="SSF103473">
    <property type="entry name" value="MFS general substrate transporter"/>
    <property type="match status" value="1"/>
</dbReference>
<evidence type="ECO:0000259" key="10">
    <source>
        <dbReference type="PROSITE" id="PS50850"/>
    </source>
</evidence>
<dbReference type="InterPro" id="IPR036259">
    <property type="entry name" value="MFS_trans_sf"/>
</dbReference>
<keyword evidence="3" id="KW-0813">Transport</keyword>
<evidence type="ECO:0000256" key="9">
    <source>
        <dbReference type="SAM" id="Phobius"/>
    </source>
</evidence>
<feature type="transmembrane region" description="Helical" evidence="9">
    <location>
        <begin position="75"/>
        <end position="92"/>
    </location>
</feature>
<proteinExistence type="inferred from homology"/>
<dbReference type="GO" id="GO:0016020">
    <property type="term" value="C:membrane"/>
    <property type="evidence" value="ECO:0007669"/>
    <property type="project" value="UniProtKB-SubCell"/>
</dbReference>
<feature type="domain" description="Major facilitator superfamily (MFS) profile" evidence="10">
    <location>
        <begin position="37"/>
        <end position="438"/>
    </location>
</feature>
<keyword evidence="5 9" id="KW-0812">Transmembrane</keyword>
<keyword evidence="7 9" id="KW-1133">Transmembrane helix</keyword>
<dbReference type="GO" id="GO:0015144">
    <property type="term" value="F:carbohydrate transmembrane transporter activity"/>
    <property type="evidence" value="ECO:0007669"/>
    <property type="project" value="InterPro"/>
</dbReference>
<evidence type="ECO:0000256" key="2">
    <source>
        <dbReference type="ARBA" id="ARBA00010992"/>
    </source>
</evidence>
<dbReference type="Proteomes" id="UP001141806">
    <property type="component" value="Unassembled WGS sequence"/>
</dbReference>
<feature type="transmembrane region" description="Helical" evidence="9">
    <location>
        <begin position="327"/>
        <end position="349"/>
    </location>
</feature>
<dbReference type="PROSITE" id="PS50850">
    <property type="entry name" value="MFS"/>
    <property type="match status" value="1"/>
</dbReference>
<evidence type="ECO:0000256" key="3">
    <source>
        <dbReference type="ARBA" id="ARBA00022448"/>
    </source>
</evidence>
<evidence type="ECO:0000313" key="11">
    <source>
        <dbReference type="EMBL" id="KAJ4964530.1"/>
    </source>
</evidence>
<dbReference type="Pfam" id="PF00083">
    <property type="entry name" value="Sugar_tr"/>
    <property type="match status" value="2"/>
</dbReference>
<gene>
    <name evidence="11" type="ORF">NE237_016379</name>
</gene>
<organism evidence="11 12">
    <name type="scientific">Protea cynaroides</name>
    <dbReference type="NCBI Taxonomy" id="273540"/>
    <lineage>
        <taxon>Eukaryota</taxon>
        <taxon>Viridiplantae</taxon>
        <taxon>Streptophyta</taxon>
        <taxon>Embryophyta</taxon>
        <taxon>Tracheophyta</taxon>
        <taxon>Spermatophyta</taxon>
        <taxon>Magnoliopsida</taxon>
        <taxon>Proteales</taxon>
        <taxon>Proteaceae</taxon>
        <taxon>Protea</taxon>
    </lineage>
</organism>
<dbReference type="GO" id="GO:0015293">
    <property type="term" value="F:symporter activity"/>
    <property type="evidence" value="ECO:0007669"/>
    <property type="project" value="UniProtKB-KW"/>
</dbReference>
<dbReference type="InterPro" id="IPR020846">
    <property type="entry name" value="MFS_dom"/>
</dbReference>
<keyword evidence="12" id="KW-1185">Reference proteome</keyword>
<dbReference type="PANTHER" id="PTHR23500:SF424">
    <property type="entry name" value="POLYOL TRANSPORTER 5"/>
    <property type="match status" value="1"/>
</dbReference>
<feature type="transmembrane region" description="Helical" evidence="9">
    <location>
        <begin position="135"/>
        <end position="154"/>
    </location>
</feature>
<feature type="transmembrane region" description="Helical" evidence="9">
    <location>
        <begin position="166"/>
        <end position="188"/>
    </location>
</feature>
<evidence type="ECO:0000256" key="1">
    <source>
        <dbReference type="ARBA" id="ARBA00004141"/>
    </source>
</evidence>
<dbReference type="EMBL" id="JAMYWD010000007">
    <property type="protein sequence ID" value="KAJ4964530.1"/>
    <property type="molecule type" value="Genomic_DNA"/>
</dbReference>
<evidence type="ECO:0000256" key="4">
    <source>
        <dbReference type="ARBA" id="ARBA00022597"/>
    </source>
</evidence>
<feature type="transmembrane region" description="Helical" evidence="9">
    <location>
        <begin position="361"/>
        <end position="378"/>
    </location>
</feature>
<keyword evidence="8 9" id="KW-0472">Membrane</keyword>
<dbReference type="InterPro" id="IPR003663">
    <property type="entry name" value="Sugar/inositol_transpt"/>
</dbReference>
<comment type="similarity">
    <text evidence="2">Belongs to the major facilitator superfamily. Sugar transporter (TC 2.A.1.1) family.</text>
</comment>
<dbReference type="OrthoDB" id="6339427at2759"/>
<evidence type="ECO:0000256" key="5">
    <source>
        <dbReference type="ARBA" id="ARBA00022692"/>
    </source>
</evidence>
<dbReference type="PRINTS" id="PR00171">
    <property type="entry name" value="SUGRTRNSPORT"/>
</dbReference>
<keyword evidence="6" id="KW-0769">Symport</keyword>
<dbReference type="InterPro" id="IPR045262">
    <property type="entry name" value="STP/PLT_plant"/>
</dbReference>
<evidence type="ECO:0000256" key="7">
    <source>
        <dbReference type="ARBA" id="ARBA00022989"/>
    </source>
</evidence>
<protein>
    <recommendedName>
        <fullName evidence="10">Major facilitator superfamily (MFS) profile domain-containing protein</fullName>
    </recommendedName>
</protein>
<dbReference type="InterPro" id="IPR005828">
    <property type="entry name" value="MFS_sugar_transport-like"/>
</dbReference>
<feature type="transmembrane region" description="Helical" evidence="9">
    <location>
        <begin position="301"/>
        <end position="321"/>
    </location>
</feature>
<evidence type="ECO:0000256" key="8">
    <source>
        <dbReference type="ARBA" id="ARBA00023136"/>
    </source>
</evidence>
<sequence length="438" mass="47943">MAEPKVLTKEVYEAPEIPSSAFKSLEKRRTNNYALYCATLASMSSVLLGYDYGVMSGAALFIKDDFDLKDTQVEILAGTLSFYSLFGSAAAGRTSDWLGRRYTIVIAAVIFFIGALMMGFAALMIAPVYTASYRGFLTSFPEFFINVGVSLGYISNYAFDRLPLHLGWRFMLGLGAIPPVFLGISVLGMPESPHCLVMQAQLGDAKRVLDKTFDSKRLADIKEAARIPAECIEEIVPVPEKSHGEGIWRELQLHPTLSVRRVLIAGVGIHFFQGVSGNGTVVLYSPGIFEKAGITSKNKKLGTIVAVAFVKTIFILVATFFLDKVGWRPLLLSSVAGVVLSLACLGFGLKMVDTHPEEKMFVAFFSIGLGPFTWVYSWEIFPLKLRAQGTSIGVAVNLVSGGVTQMTLISLNCGMGFFYTFLPETQGETLEEMEVLLW</sequence>
<evidence type="ECO:0000313" key="12">
    <source>
        <dbReference type="Proteomes" id="UP001141806"/>
    </source>
</evidence>
<keyword evidence="4" id="KW-0762">Sugar transport</keyword>
<accession>A0A9Q0HEX4</accession>